<protein>
    <submittedName>
        <fullName evidence="2">Glycosyltransferase involved in cell wall bisynthesis</fullName>
    </submittedName>
</protein>
<name>A0A1H3FZP6_9RHOB</name>
<gene>
    <name evidence="2" type="ORF">SAMN05444340_10228</name>
</gene>
<dbReference type="RefSeq" id="WP_089878824.1">
    <property type="nucleotide sequence ID" value="NZ_FNPF01000002.1"/>
</dbReference>
<evidence type="ECO:0000313" key="3">
    <source>
        <dbReference type="Proteomes" id="UP000199286"/>
    </source>
</evidence>
<dbReference type="PANTHER" id="PTHR45947">
    <property type="entry name" value="SULFOQUINOVOSYL TRANSFERASE SQD2"/>
    <property type="match status" value="1"/>
</dbReference>
<sequence>MQAGTVDRRPRVLLLADDFNPEWPSLPVVGYKYARALSRVCDVTVATHVRNRPNVEAAGPPMEVVYLDNEWIAAPMHRLATRLRGGDQVAWSTSMAMGYLPYLAFERAAWQHFRAALHAGRFDLVHRMTPMTPTMPSWIARRLPVPFVLGPLNGNLDWPRAFAAEQARERERLRALRGLYRVLPYARSTYDSAAAVLCAFEHTRTDLAWVEDARIVPFPEIGFDADLFHAGGAAPAGARDPQGRLRFLFAGRLVPYKLPELPVLAFARHPALRAHRLVILGDGPERPRIEALIAEHGLQDCVTLHGRTDQAGVANWMRNCDAFVFPSIRELGAGVVIEAMASGMDSIVTDYGAPGWLADQGRGITVPMAPLDTLVDGFAQAMLDAADDRAGMAARAETARRFAEDGFIWDAKAARTRDIYEAVLSGAPLQGLGY</sequence>
<dbReference type="EMBL" id="FNPF01000002">
    <property type="protein sequence ID" value="SDX95579.1"/>
    <property type="molecule type" value="Genomic_DNA"/>
</dbReference>
<evidence type="ECO:0000313" key="2">
    <source>
        <dbReference type="EMBL" id="SDX95579.1"/>
    </source>
</evidence>
<dbReference type="Gene3D" id="3.40.50.2000">
    <property type="entry name" value="Glycogen Phosphorylase B"/>
    <property type="match status" value="2"/>
</dbReference>
<dbReference type="SUPFAM" id="SSF53756">
    <property type="entry name" value="UDP-Glycosyltransferase/glycogen phosphorylase"/>
    <property type="match status" value="1"/>
</dbReference>
<evidence type="ECO:0000259" key="1">
    <source>
        <dbReference type="Pfam" id="PF00534"/>
    </source>
</evidence>
<keyword evidence="3" id="KW-1185">Reference proteome</keyword>
<dbReference type="STRING" id="321339.SAMN05444340_10228"/>
<dbReference type="InterPro" id="IPR050194">
    <property type="entry name" value="Glycosyltransferase_grp1"/>
</dbReference>
<organism evidence="2 3">
    <name type="scientific">Citreimonas salinaria</name>
    <dbReference type="NCBI Taxonomy" id="321339"/>
    <lineage>
        <taxon>Bacteria</taxon>
        <taxon>Pseudomonadati</taxon>
        <taxon>Pseudomonadota</taxon>
        <taxon>Alphaproteobacteria</taxon>
        <taxon>Rhodobacterales</taxon>
        <taxon>Roseobacteraceae</taxon>
        <taxon>Citreimonas</taxon>
    </lineage>
</organism>
<dbReference type="GO" id="GO:0016757">
    <property type="term" value="F:glycosyltransferase activity"/>
    <property type="evidence" value="ECO:0007669"/>
    <property type="project" value="InterPro"/>
</dbReference>
<keyword evidence="2" id="KW-0808">Transferase</keyword>
<dbReference type="PANTHER" id="PTHR45947:SF3">
    <property type="entry name" value="SULFOQUINOVOSYL TRANSFERASE SQD2"/>
    <property type="match status" value="1"/>
</dbReference>
<dbReference type="Pfam" id="PF00534">
    <property type="entry name" value="Glycos_transf_1"/>
    <property type="match status" value="1"/>
</dbReference>
<dbReference type="AlphaFoldDB" id="A0A1H3FZP6"/>
<feature type="domain" description="Glycosyl transferase family 1" evidence="1">
    <location>
        <begin position="242"/>
        <end position="395"/>
    </location>
</feature>
<dbReference type="InterPro" id="IPR001296">
    <property type="entry name" value="Glyco_trans_1"/>
</dbReference>
<proteinExistence type="predicted"/>
<dbReference type="Proteomes" id="UP000199286">
    <property type="component" value="Unassembled WGS sequence"/>
</dbReference>
<reference evidence="2 3" key="1">
    <citation type="submission" date="2016-10" db="EMBL/GenBank/DDBJ databases">
        <authorList>
            <person name="de Groot N.N."/>
        </authorList>
    </citation>
    <scope>NUCLEOTIDE SEQUENCE [LARGE SCALE GENOMIC DNA]</scope>
    <source>
        <strain evidence="2 3">DSM 26880</strain>
    </source>
</reference>
<accession>A0A1H3FZP6</accession>
<dbReference type="CDD" id="cd03801">
    <property type="entry name" value="GT4_PimA-like"/>
    <property type="match status" value="1"/>
</dbReference>